<dbReference type="AlphaFoldDB" id="A0A5K8A3U7"/>
<evidence type="ECO:0000313" key="1">
    <source>
        <dbReference type="EMBL" id="BBO87141.1"/>
    </source>
</evidence>
<organism evidence="1 2">
    <name type="scientific">Desulfosarcina ovata subsp. ovata</name>
    <dbReference type="NCBI Taxonomy" id="2752305"/>
    <lineage>
        <taxon>Bacteria</taxon>
        <taxon>Pseudomonadati</taxon>
        <taxon>Thermodesulfobacteriota</taxon>
        <taxon>Desulfobacteria</taxon>
        <taxon>Desulfobacterales</taxon>
        <taxon>Desulfosarcinaceae</taxon>
        <taxon>Desulfosarcina</taxon>
    </lineage>
</organism>
<accession>A0A5K8A3U7</accession>
<keyword evidence="2" id="KW-1185">Reference proteome</keyword>
<dbReference type="EMBL" id="AP021879">
    <property type="protein sequence ID" value="BBO87141.1"/>
    <property type="molecule type" value="Genomic_DNA"/>
</dbReference>
<protein>
    <submittedName>
        <fullName evidence="1">Uncharacterized protein</fullName>
    </submittedName>
</protein>
<sequence length="47" mass="5445">MSEPEHPVIIEMHRRFSEGENSDEVLNDLVERNLITRNGNIIQIIGE</sequence>
<gene>
    <name evidence="1" type="ORF">DSCOOX_03210</name>
</gene>
<evidence type="ECO:0000313" key="2">
    <source>
        <dbReference type="Proteomes" id="UP000422108"/>
    </source>
</evidence>
<proteinExistence type="predicted"/>
<reference evidence="1 2" key="1">
    <citation type="submission" date="2019-11" db="EMBL/GenBank/DDBJ databases">
        <title>Comparative genomics of hydrocarbon-degrading Desulfosarcina strains.</title>
        <authorList>
            <person name="Watanabe M."/>
            <person name="Kojima H."/>
            <person name="Fukui M."/>
        </authorList>
    </citation>
    <scope>NUCLEOTIDE SEQUENCE [LARGE SCALE GENOMIC DNA]</scope>
    <source>
        <strain evidence="2">oXyS1</strain>
    </source>
</reference>
<dbReference type="Proteomes" id="UP000422108">
    <property type="component" value="Chromosome"/>
</dbReference>
<name>A0A5K8A3U7_9BACT</name>